<feature type="compositionally biased region" description="Basic residues" evidence="2">
    <location>
        <begin position="1"/>
        <end position="20"/>
    </location>
</feature>
<gene>
    <name evidence="5" type="primary">LOC105997630</name>
</gene>
<evidence type="ECO:0000256" key="2">
    <source>
        <dbReference type="SAM" id="MobiDB-lite"/>
    </source>
</evidence>
<dbReference type="Gene3D" id="1.10.10.1200">
    <property type="entry name" value="MAGE homology domain, winged helix WH1 motif"/>
    <property type="match status" value="1"/>
</dbReference>
<dbReference type="InterPro" id="IPR041899">
    <property type="entry name" value="MAGE_WH2"/>
</dbReference>
<dbReference type="PANTHER" id="PTHR11736:SF67">
    <property type="entry name" value="MELANOMA-ASSOCIATED ANTIGEN B6B"/>
    <property type="match status" value="1"/>
</dbReference>
<evidence type="ECO:0000259" key="3">
    <source>
        <dbReference type="PROSITE" id="PS50838"/>
    </source>
</evidence>
<feature type="region of interest" description="Disordered" evidence="2">
    <location>
        <begin position="1"/>
        <end position="53"/>
    </location>
</feature>
<dbReference type="RefSeq" id="XP_012887559.1">
    <property type="nucleotide sequence ID" value="XM_013032105.1"/>
</dbReference>
<evidence type="ECO:0000313" key="4">
    <source>
        <dbReference type="Proteomes" id="UP000081671"/>
    </source>
</evidence>
<dbReference type="PANTHER" id="PTHR11736">
    <property type="entry name" value="MELANOMA-ASSOCIATED ANTIGEN MAGE ANTIGEN"/>
    <property type="match status" value="1"/>
</dbReference>
<dbReference type="SMART" id="SM01373">
    <property type="entry name" value="MAGE"/>
    <property type="match status" value="1"/>
</dbReference>
<feature type="domain" description="MAGE" evidence="3">
    <location>
        <begin position="113"/>
        <end position="309"/>
    </location>
</feature>
<proteinExistence type="predicted"/>
<name>A0A1S3GH57_DIPOR</name>
<keyword evidence="4" id="KW-1185">Reference proteome</keyword>
<dbReference type="FunCoup" id="A0A1S3GH57">
    <property type="interactions" value="430"/>
</dbReference>
<organism evidence="4 5">
    <name type="scientific">Dipodomys ordii</name>
    <name type="common">Ord's kangaroo rat</name>
    <dbReference type="NCBI Taxonomy" id="10020"/>
    <lineage>
        <taxon>Eukaryota</taxon>
        <taxon>Metazoa</taxon>
        <taxon>Chordata</taxon>
        <taxon>Craniata</taxon>
        <taxon>Vertebrata</taxon>
        <taxon>Euteleostomi</taxon>
        <taxon>Mammalia</taxon>
        <taxon>Eutheria</taxon>
        <taxon>Euarchontoglires</taxon>
        <taxon>Glires</taxon>
        <taxon>Rodentia</taxon>
        <taxon>Castorimorpha</taxon>
        <taxon>Heteromyidae</taxon>
        <taxon>Dipodomyinae</taxon>
        <taxon>Dipodomys</taxon>
    </lineage>
</organism>
<dbReference type="InterPro" id="IPR021072">
    <property type="entry name" value="MAGE_N"/>
</dbReference>
<dbReference type="SMART" id="SM01392">
    <property type="entry name" value="MAGE_N"/>
    <property type="match status" value="1"/>
</dbReference>
<dbReference type="PROSITE" id="PS50838">
    <property type="entry name" value="MAGE"/>
    <property type="match status" value="1"/>
</dbReference>
<evidence type="ECO:0000313" key="5">
    <source>
        <dbReference type="RefSeq" id="XP_012887559.1"/>
    </source>
</evidence>
<dbReference type="Pfam" id="PF12440">
    <property type="entry name" value="MAGE_N"/>
    <property type="match status" value="1"/>
</dbReference>
<dbReference type="Proteomes" id="UP000081671">
    <property type="component" value="Unplaced"/>
</dbReference>
<keyword evidence="1" id="KW-0825">Tumor antigen</keyword>
<dbReference type="OrthoDB" id="205198at2759"/>
<dbReference type="InParanoid" id="A0A1S3GH57"/>
<dbReference type="GeneID" id="105997630"/>
<dbReference type="FunFam" id="1.10.10.1200:FF:000007">
    <property type="entry name" value="Melanoma-associated antigen C2"/>
    <property type="match status" value="1"/>
</dbReference>
<dbReference type="InterPro" id="IPR002190">
    <property type="entry name" value="MHD_dom"/>
</dbReference>
<protein>
    <submittedName>
        <fullName evidence="5">Melanoma-associated antigen B4-like</fullName>
    </submittedName>
</protein>
<dbReference type="FunFam" id="1.10.10.1210:FF:000001">
    <property type="entry name" value="melanoma-associated antigen D1"/>
    <property type="match status" value="1"/>
</dbReference>
<reference evidence="5" key="1">
    <citation type="submission" date="2025-08" db="UniProtKB">
        <authorList>
            <consortium name="RefSeq"/>
        </authorList>
    </citation>
    <scope>IDENTIFICATION</scope>
    <source>
        <tissue evidence="5">Kidney</tissue>
    </source>
</reference>
<dbReference type="Gene3D" id="1.10.10.1210">
    <property type="entry name" value="MAGE homology domain, winged helix WH2 motif"/>
    <property type="match status" value="1"/>
</dbReference>
<dbReference type="KEGG" id="dord:105997630"/>
<dbReference type="AlphaFoldDB" id="A0A1S3GH57"/>
<dbReference type="GO" id="GO:0000122">
    <property type="term" value="P:negative regulation of transcription by RNA polymerase II"/>
    <property type="evidence" value="ECO:0007669"/>
    <property type="project" value="TreeGrafter"/>
</dbReference>
<dbReference type="GO" id="GO:0005634">
    <property type="term" value="C:nucleus"/>
    <property type="evidence" value="ECO:0007669"/>
    <property type="project" value="TreeGrafter"/>
</dbReference>
<evidence type="ECO:0000256" key="1">
    <source>
        <dbReference type="ARBA" id="ARBA00084104"/>
    </source>
</evidence>
<dbReference type="InterPro" id="IPR037445">
    <property type="entry name" value="MAGE"/>
</dbReference>
<dbReference type="Pfam" id="PF01454">
    <property type="entry name" value="MAGE"/>
    <property type="match status" value="1"/>
</dbReference>
<accession>A0A1S3GH57</accession>
<sequence length="333" mass="37857">MPRGQKSRQRMRAKRYHARGQSRGLQEAKTKAEEDVESATSSVSDDDTSPSPPDICTLEHFWDDMPSGSPNAGVSCASSHAGVMSLDEDAGETTSVSIFSEGSITQRMCRDPIARKTRRLVQYLLEKYKTKERVTQADMLKVIKKKHKQHFPDMFRKARARMELVFSIELQEVDPNSQSYTLVSKFGNVDGSVSGWVPKTGLVMTLLGVIFMNGNHASEEEMWDFLNAFGIHAGRKHLIFGEPRKLITKDLVHDGYLEYRQIPNSVPARYEYLWGFRARAEIPKMRVLEVLAKITDTVPKAFPMLYDEALREQEGRVRDRAAAGDRFPPFTYF</sequence>
<dbReference type="InterPro" id="IPR041898">
    <property type="entry name" value="MAGE_WH1"/>
</dbReference>